<feature type="chain" id="PRO_5021708471" evidence="1">
    <location>
        <begin position="31"/>
        <end position="568"/>
    </location>
</feature>
<dbReference type="PANTHER" id="PTHR10151">
    <property type="entry name" value="ECTONUCLEOTIDE PYROPHOSPHATASE/PHOSPHODIESTERASE"/>
    <property type="match status" value="1"/>
</dbReference>
<dbReference type="Pfam" id="PF01663">
    <property type="entry name" value="Phosphodiest"/>
    <property type="match status" value="1"/>
</dbReference>
<accession>A0A541BP20</accession>
<dbReference type="SUPFAM" id="SSF53649">
    <property type="entry name" value="Alkaline phosphatase-like"/>
    <property type="match status" value="1"/>
</dbReference>
<evidence type="ECO:0000313" key="2">
    <source>
        <dbReference type="EMBL" id="TQF74030.1"/>
    </source>
</evidence>
<protein>
    <submittedName>
        <fullName evidence="2">Alkaline phosphatase family protein</fullName>
    </submittedName>
</protein>
<evidence type="ECO:0000313" key="3">
    <source>
        <dbReference type="Proteomes" id="UP000316256"/>
    </source>
</evidence>
<dbReference type="PANTHER" id="PTHR10151:SF120">
    <property type="entry name" value="BIS(5'-ADENOSYL)-TRIPHOSPHATASE"/>
    <property type="match status" value="1"/>
</dbReference>
<keyword evidence="1" id="KW-0732">Signal</keyword>
<dbReference type="Gene3D" id="3.40.720.10">
    <property type="entry name" value="Alkaline Phosphatase, subunit A"/>
    <property type="match status" value="2"/>
</dbReference>
<dbReference type="Proteomes" id="UP000316256">
    <property type="component" value="Unassembled WGS sequence"/>
</dbReference>
<sequence length="568" mass="58776">MSGRSVVSKSAVCASVVLASAAFTSSIAAAAPPERDPAAAKHVLLISVDGLHQSDLAKYAEQHHESALAHLVRDGVDYTAAQTPVPSDSFPGMVAQVTGGNPRTTGVYYDDSYNRSLLAPGTTSCAGVAPGAQVELTEALDKNPDSIDAGQGLSGLPAAILSMTGNPRSVIDPSKLPVDPKTCTPVSAHDYLQVNTVFQVAKQAGLRTAWSDKHAAYDILNGPGSIDPSIDDLFTPEVNSQADGVPAGKDWTKDNAKTQQYDGYKVQAVLNEIDGYDHSRTTKASVPAIFGLNFQSVSTAQKLPASGGKPGGYLADGATPGPVLASALDFVDTQVGRIVDEIHSRHREDDTTIILSAKHGQSPMNPATLTRIDDQPIIDGLNAAWAAAHPGTPALVAHAVDDDAMIMWFSDRSSAAAAFAKDYLLHHNGVGADVNGQSKPYTGSGVDVVHAGVDAAAFFGTAPSDARVPDLYAIAQHGVVFTGGKGKIAEHGGAGAEDRNVPIVIRGEGAAKHGTVTAPVETTQIAPTILTLLGLDPLALQAVRSEHTAVLPETTGQSFGSDSLQFGS</sequence>
<keyword evidence="3" id="KW-1185">Reference proteome</keyword>
<dbReference type="OrthoDB" id="8355658at2"/>
<comment type="caution">
    <text evidence="2">The sequence shown here is derived from an EMBL/GenBank/DDBJ whole genome shotgun (WGS) entry which is preliminary data.</text>
</comment>
<dbReference type="InterPro" id="IPR002591">
    <property type="entry name" value="Phosphodiest/P_Trfase"/>
</dbReference>
<dbReference type="InterPro" id="IPR017850">
    <property type="entry name" value="Alkaline_phosphatase_core_sf"/>
</dbReference>
<evidence type="ECO:0000256" key="1">
    <source>
        <dbReference type="SAM" id="SignalP"/>
    </source>
</evidence>
<dbReference type="EMBL" id="VIGH01000002">
    <property type="protein sequence ID" value="TQF74030.1"/>
    <property type="molecule type" value="Genomic_DNA"/>
</dbReference>
<name>A0A541BP20_9NOCA</name>
<dbReference type="AlphaFoldDB" id="A0A541BP20"/>
<feature type="signal peptide" evidence="1">
    <location>
        <begin position="1"/>
        <end position="30"/>
    </location>
</feature>
<gene>
    <name evidence="2" type="ORF">FK531_05030</name>
</gene>
<reference evidence="2 3" key="1">
    <citation type="submission" date="2019-06" db="EMBL/GenBank/DDBJ databases">
        <title>Rhodococcus spaelei sp. nov., isolated from a cave.</title>
        <authorList>
            <person name="Lee S.D."/>
        </authorList>
    </citation>
    <scope>NUCLEOTIDE SEQUENCE [LARGE SCALE GENOMIC DNA]</scope>
    <source>
        <strain evidence="2 3">C9-5</strain>
    </source>
</reference>
<dbReference type="GO" id="GO:0016787">
    <property type="term" value="F:hydrolase activity"/>
    <property type="evidence" value="ECO:0007669"/>
    <property type="project" value="UniProtKB-ARBA"/>
</dbReference>
<proteinExistence type="predicted"/>
<organism evidence="2 3">
    <name type="scientific">Rhodococcus spelaei</name>
    <dbReference type="NCBI Taxonomy" id="2546320"/>
    <lineage>
        <taxon>Bacteria</taxon>
        <taxon>Bacillati</taxon>
        <taxon>Actinomycetota</taxon>
        <taxon>Actinomycetes</taxon>
        <taxon>Mycobacteriales</taxon>
        <taxon>Nocardiaceae</taxon>
        <taxon>Rhodococcus</taxon>
    </lineage>
</organism>